<organism evidence="8 9">
    <name type="scientific">Chryseosolibacter indicus</name>
    <dbReference type="NCBI Taxonomy" id="2782351"/>
    <lineage>
        <taxon>Bacteria</taxon>
        <taxon>Pseudomonadati</taxon>
        <taxon>Bacteroidota</taxon>
        <taxon>Cytophagia</taxon>
        <taxon>Cytophagales</taxon>
        <taxon>Chryseotaleaceae</taxon>
        <taxon>Chryseosolibacter</taxon>
    </lineage>
</organism>
<keyword evidence="4" id="KW-0808">Transferase</keyword>
<dbReference type="Pfam" id="PF08447">
    <property type="entry name" value="PAS_3"/>
    <property type="match status" value="1"/>
</dbReference>
<evidence type="ECO:0000256" key="4">
    <source>
        <dbReference type="ARBA" id="ARBA00022679"/>
    </source>
</evidence>
<name>A0ABS5VSL2_9BACT</name>
<evidence type="ECO:0000256" key="5">
    <source>
        <dbReference type="ARBA" id="ARBA00022777"/>
    </source>
</evidence>
<dbReference type="PROSITE" id="PS50109">
    <property type="entry name" value="HIS_KIN"/>
    <property type="match status" value="1"/>
</dbReference>
<dbReference type="PRINTS" id="PR00344">
    <property type="entry name" value="BCTRLSENSOR"/>
</dbReference>
<evidence type="ECO:0000256" key="1">
    <source>
        <dbReference type="ARBA" id="ARBA00000085"/>
    </source>
</evidence>
<dbReference type="InterPro" id="IPR035965">
    <property type="entry name" value="PAS-like_dom_sf"/>
</dbReference>
<gene>
    <name evidence="8" type="ORF">KK060_14140</name>
</gene>
<dbReference type="InterPro" id="IPR000700">
    <property type="entry name" value="PAS-assoc_C"/>
</dbReference>
<dbReference type="InterPro" id="IPR036890">
    <property type="entry name" value="HATPase_C_sf"/>
</dbReference>
<protein>
    <recommendedName>
        <fullName evidence="2">histidine kinase</fullName>
        <ecNumber evidence="2">2.7.13.3</ecNumber>
    </recommendedName>
</protein>
<dbReference type="Gene3D" id="3.30.450.20">
    <property type="entry name" value="PAS domain"/>
    <property type="match status" value="1"/>
</dbReference>
<feature type="domain" description="Histidine kinase" evidence="6">
    <location>
        <begin position="163"/>
        <end position="384"/>
    </location>
</feature>
<keyword evidence="9" id="KW-1185">Reference proteome</keyword>
<dbReference type="InterPro" id="IPR013655">
    <property type="entry name" value="PAS_fold_3"/>
</dbReference>
<dbReference type="SUPFAM" id="SSF55874">
    <property type="entry name" value="ATPase domain of HSP90 chaperone/DNA topoisomerase II/histidine kinase"/>
    <property type="match status" value="1"/>
</dbReference>
<sequence>MALTQPIQIEEQFRIMADTAPVMIWISGTDKQCYFFNEGWLRFTGKTMEQEYGNGWAEGVHPDDLNRCLEIYITSFDKRVEFKMDYRLKRHDGIYRWILDHGVPRYTSTGDFAGYIGSCIDINDKKQAEEQLEHIVERRTEELKQAITESKRSNQELEQFAYASSHDMKEPIRKILVYSDLLLSKPHEAVKFVDKIKDAANRMNVLINELLDLSKVRKDETLFTTTDLNGVLEDVKKDLELEIQERGVLLQSEYLPTIRCIREQIRQLFFNLISNSIKYSKKNVTPDISIKSSVVEGSTLPYENLRRDTSYLFLRFSDNGIGFESKQSEQIFAIFQRLHRRDEYPGTGVGLALCKKVVANHNGHIYATSAVDVGSVFHVLLPIT</sequence>
<dbReference type="InterPro" id="IPR001610">
    <property type="entry name" value="PAC"/>
</dbReference>
<dbReference type="EC" id="2.7.13.3" evidence="2"/>
<evidence type="ECO:0000259" key="7">
    <source>
        <dbReference type="PROSITE" id="PS50113"/>
    </source>
</evidence>
<dbReference type="InterPro" id="IPR000014">
    <property type="entry name" value="PAS"/>
</dbReference>
<keyword evidence="5" id="KW-0418">Kinase</keyword>
<dbReference type="SMART" id="SM00091">
    <property type="entry name" value="PAS"/>
    <property type="match status" value="1"/>
</dbReference>
<proteinExistence type="predicted"/>
<comment type="catalytic activity">
    <reaction evidence="1">
        <text>ATP + protein L-histidine = ADP + protein N-phospho-L-histidine.</text>
        <dbReference type="EC" id="2.7.13.3"/>
    </reaction>
</comment>
<dbReference type="InterPro" id="IPR052162">
    <property type="entry name" value="Sensor_kinase/Photoreceptor"/>
</dbReference>
<dbReference type="CDD" id="cd00082">
    <property type="entry name" value="HisKA"/>
    <property type="match status" value="1"/>
</dbReference>
<dbReference type="InterPro" id="IPR003661">
    <property type="entry name" value="HisK_dim/P_dom"/>
</dbReference>
<dbReference type="InterPro" id="IPR004358">
    <property type="entry name" value="Sig_transdc_His_kin-like_C"/>
</dbReference>
<keyword evidence="3" id="KW-0597">Phosphoprotein</keyword>
<dbReference type="SMART" id="SM00388">
    <property type="entry name" value="HisKA"/>
    <property type="match status" value="1"/>
</dbReference>
<dbReference type="PANTHER" id="PTHR43304">
    <property type="entry name" value="PHYTOCHROME-LIKE PROTEIN CPH1"/>
    <property type="match status" value="1"/>
</dbReference>
<dbReference type="NCBIfam" id="TIGR00229">
    <property type="entry name" value="sensory_box"/>
    <property type="match status" value="1"/>
</dbReference>
<evidence type="ECO:0000256" key="2">
    <source>
        <dbReference type="ARBA" id="ARBA00012438"/>
    </source>
</evidence>
<feature type="domain" description="PAC" evidence="7">
    <location>
        <begin position="82"/>
        <end position="134"/>
    </location>
</feature>
<dbReference type="InterPro" id="IPR036097">
    <property type="entry name" value="HisK_dim/P_sf"/>
</dbReference>
<dbReference type="SMART" id="SM00086">
    <property type="entry name" value="PAC"/>
    <property type="match status" value="2"/>
</dbReference>
<dbReference type="PANTHER" id="PTHR43304:SF1">
    <property type="entry name" value="PAC DOMAIN-CONTAINING PROTEIN"/>
    <property type="match status" value="1"/>
</dbReference>
<dbReference type="SUPFAM" id="SSF55785">
    <property type="entry name" value="PYP-like sensor domain (PAS domain)"/>
    <property type="match status" value="1"/>
</dbReference>
<reference evidence="8 9" key="1">
    <citation type="submission" date="2021-05" db="EMBL/GenBank/DDBJ databases">
        <title>A Polyphasic approach of four new species of the genus Ohtaekwangia: Ohtaekwangia histidinii sp. nov., Ohtaekwangia cretensis sp. nov., Ohtaekwangia indiensis sp. nov., Ohtaekwangia reichenbachii sp. nov. from diverse environment.</title>
        <authorList>
            <person name="Octaviana S."/>
        </authorList>
    </citation>
    <scope>NUCLEOTIDE SEQUENCE [LARGE SCALE GENOMIC DNA]</scope>
    <source>
        <strain evidence="8 9">PWU20</strain>
    </source>
</reference>
<dbReference type="Pfam" id="PF00512">
    <property type="entry name" value="HisKA"/>
    <property type="match status" value="1"/>
</dbReference>
<accession>A0ABS5VSL2</accession>
<dbReference type="Gene3D" id="3.30.565.10">
    <property type="entry name" value="Histidine kinase-like ATPase, C-terminal domain"/>
    <property type="match status" value="1"/>
</dbReference>
<dbReference type="SMART" id="SM00387">
    <property type="entry name" value="HATPase_c"/>
    <property type="match status" value="1"/>
</dbReference>
<evidence type="ECO:0000313" key="8">
    <source>
        <dbReference type="EMBL" id="MBT1704430.1"/>
    </source>
</evidence>
<dbReference type="InterPro" id="IPR005467">
    <property type="entry name" value="His_kinase_dom"/>
</dbReference>
<dbReference type="Gene3D" id="1.10.287.130">
    <property type="match status" value="1"/>
</dbReference>
<evidence type="ECO:0000256" key="3">
    <source>
        <dbReference type="ARBA" id="ARBA00022553"/>
    </source>
</evidence>
<evidence type="ECO:0000313" key="9">
    <source>
        <dbReference type="Proteomes" id="UP000772618"/>
    </source>
</evidence>
<dbReference type="EMBL" id="JAHESD010000031">
    <property type="protein sequence ID" value="MBT1704430.1"/>
    <property type="molecule type" value="Genomic_DNA"/>
</dbReference>
<dbReference type="InterPro" id="IPR003594">
    <property type="entry name" value="HATPase_dom"/>
</dbReference>
<comment type="caution">
    <text evidence="8">The sequence shown here is derived from an EMBL/GenBank/DDBJ whole genome shotgun (WGS) entry which is preliminary data.</text>
</comment>
<dbReference type="PROSITE" id="PS50113">
    <property type="entry name" value="PAC"/>
    <property type="match status" value="1"/>
</dbReference>
<dbReference type="Pfam" id="PF02518">
    <property type="entry name" value="HATPase_c"/>
    <property type="match status" value="1"/>
</dbReference>
<dbReference type="Proteomes" id="UP000772618">
    <property type="component" value="Unassembled WGS sequence"/>
</dbReference>
<dbReference type="SUPFAM" id="SSF47384">
    <property type="entry name" value="Homodimeric domain of signal transducing histidine kinase"/>
    <property type="match status" value="1"/>
</dbReference>
<evidence type="ECO:0000259" key="6">
    <source>
        <dbReference type="PROSITE" id="PS50109"/>
    </source>
</evidence>
<dbReference type="CDD" id="cd00130">
    <property type="entry name" value="PAS"/>
    <property type="match status" value="1"/>
</dbReference>
<dbReference type="RefSeq" id="WP_254154392.1">
    <property type="nucleotide sequence ID" value="NZ_JAHESD010000031.1"/>
</dbReference>